<sequence length="104" mass="12096">MEIHSHQQLLQLLREQFAAQAEISFTQWDTEGEDEEETQFHGRLLEVTLTDNQFGEKDLWLQFETDGDKVEILMELPAEETDLGSVEEEQLRIFGTEAELVLTK</sequence>
<organism evidence="1 2">
    <name type="scientific">Brevibacillus fulvus</name>
    <dbReference type="NCBI Taxonomy" id="1125967"/>
    <lineage>
        <taxon>Bacteria</taxon>
        <taxon>Bacillati</taxon>
        <taxon>Bacillota</taxon>
        <taxon>Bacilli</taxon>
        <taxon>Bacillales</taxon>
        <taxon>Paenibacillaceae</taxon>
        <taxon>Brevibacillus</taxon>
    </lineage>
</organism>
<evidence type="ECO:0000313" key="2">
    <source>
        <dbReference type="Proteomes" id="UP000717624"/>
    </source>
</evidence>
<protein>
    <submittedName>
        <fullName evidence="1">Uncharacterized protein</fullName>
    </submittedName>
</protein>
<dbReference type="Proteomes" id="UP000717624">
    <property type="component" value="Unassembled WGS sequence"/>
</dbReference>
<accession>A0A939BN59</accession>
<proteinExistence type="predicted"/>
<dbReference type="AlphaFoldDB" id="A0A939BN59"/>
<dbReference type="EMBL" id="JAFBEB010000001">
    <property type="protein sequence ID" value="MBM7588450.1"/>
    <property type="molecule type" value="Genomic_DNA"/>
</dbReference>
<comment type="caution">
    <text evidence="1">The sequence shown here is derived from an EMBL/GenBank/DDBJ whole genome shotgun (WGS) entry which is preliminary data.</text>
</comment>
<name>A0A939BN59_9BACL</name>
<gene>
    <name evidence="1" type="ORF">JOD01_000036</name>
</gene>
<dbReference type="RefSeq" id="WP_204516214.1">
    <property type="nucleotide sequence ID" value="NZ_BAABIN010000009.1"/>
</dbReference>
<evidence type="ECO:0000313" key="1">
    <source>
        <dbReference type="EMBL" id="MBM7588450.1"/>
    </source>
</evidence>
<keyword evidence="2" id="KW-1185">Reference proteome</keyword>
<reference evidence="1" key="1">
    <citation type="submission" date="2021-01" db="EMBL/GenBank/DDBJ databases">
        <title>Genomic Encyclopedia of Type Strains, Phase IV (KMG-IV): sequencing the most valuable type-strain genomes for metagenomic binning, comparative biology and taxonomic classification.</title>
        <authorList>
            <person name="Goeker M."/>
        </authorList>
    </citation>
    <scope>NUCLEOTIDE SEQUENCE</scope>
    <source>
        <strain evidence="1">DSM 25523</strain>
    </source>
</reference>